<feature type="domain" description="Amidohydrolase-related" evidence="2">
    <location>
        <begin position="4"/>
        <end position="276"/>
    </location>
</feature>
<evidence type="ECO:0000313" key="3">
    <source>
        <dbReference type="EMBL" id="GAA4307130.1"/>
    </source>
</evidence>
<dbReference type="InterPro" id="IPR006680">
    <property type="entry name" value="Amidohydro-rel"/>
</dbReference>
<dbReference type="Gene3D" id="3.20.20.140">
    <property type="entry name" value="Metal-dependent hydrolases"/>
    <property type="match status" value="1"/>
</dbReference>
<reference evidence="4" key="1">
    <citation type="journal article" date="2019" name="Int. J. Syst. Evol. Microbiol.">
        <title>The Global Catalogue of Microorganisms (GCM) 10K type strain sequencing project: providing services to taxonomists for standard genome sequencing and annotation.</title>
        <authorList>
            <consortium name="The Broad Institute Genomics Platform"/>
            <consortium name="The Broad Institute Genome Sequencing Center for Infectious Disease"/>
            <person name="Wu L."/>
            <person name="Ma J."/>
        </authorList>
    </citation>
    <scope>NUCLEOTIDE SEQUENCE [LARGE SCALE GENOMIC DNA]</scope>
    <source>
        <strain evidence="4">JCM 17705</strain>
    </source>
</reference>
<dbReference type="InterPro" id="IPR052350">
    <property type="entry name" value="Metallo-dep_Lactonases"/>
</dbReference>
<organism evidence="3 4">
    <name type="scientific">Mucilaginibacter gynuensis</name>
    <dbReference type="NCBI Taxonomy" id="1302236"/>
    <lineage>
        <taxon>Bacteria</taxon>
        <taxon>Pseudomonadati</taxon>
        <taxon>Bacteroidota</taxon>
        <taxon>Sphingobacteriia</taxon>
        <taxon>Sphingobacteriales</taxon>
        <taxon>Sphingobacteriaceae</taxon>
        <taxon>Mucilaginibacter</taxon>
    </lineage>
</organism>
<evidence type="ECO:0000259" key="2">
    <source>
        <dbReference type="Pfam" id="PF04909"/>
    </source>
</evidence>
<dbReference type="EMBL" id="BAABFT010000001">
    <property type="protein sequence ID" value="GAA4307130.1"/>
    <property type="molecule type" value="Genomic_DNA"/>
</dbReference>
<dbReference type="Proteomes" id="UP001500582">
    <property type="component" value="Unassembled WGS sequence"/>
</dbReference>
<evidence type="ECO:0000256" key="1">
    <source>
        <dbReference type="ARBA" id="ARBA00038310"/>
    </source>
</evidence>
<gene>
    <name evidence="3" type="ORF">GCM10023149_00590</name>
</gene>
<proteinExistence type="inferred from homology"/>
<comment type="caution">
    <text evidence="3">The sequence shown here is derived from an EMBL/GenBank/DDBJ whole genome shotgun (WGS) entry which is preliminary data.</text>
</comment>
<sequence>MLKIDSHQHFWIYDPVKDAWITDDMSVIQRDFLPDNLAPLLQYNHISGCVAIQADQSDKESDFLLGLAKDSHIIRGVVGWVDFQADDIESRLEHYSRFPKLKGFRHVLQAEPDVRFMLGAKFMHGISLLKKYDFTYDILIKPQHLQAAAEFVAAFPEQRFVIDHLAKPLIKDGLIDEWQEGIGRLAKFPNVYCKVSGFVTEADWHSWQAADFIPYFDIVFNSFGLKRVMFGSDWPVNVLAGGYNRALKVLTDYTAKFTETEQAQFWGQNAMDFYRL</sequence>
<comment type="similarity">
    <text evidence="1">Belongs to the metallo-dependent hydrolases superfamily.</text>
</comment>
<keyword evidence="4" id="KW-1185">Reference proteome</keyword>
<evidence type="ECO:0000313" key="4">
    <source>
        <dbReference type="Proteomes" id="UP001500582"/>
    </source>
</evidence>
<accession>A0ABP8FMA9</accession>
<dbReference type="SUPFAM" id="SSF51556">
    <property type="entry name" value="Metallo-dependent hydrolases"/>
    <property type="match status" value="1"/>
</dbReference>
<protein>
    <submittedName>
        <fullName evidence="3">Amidohydrolase family protein</fullName>
    </submittedName>
</protein>
<dbReference type="Pfam" id="PF04909">
    <property type="entry name" value="Amidohydro_2"/>
    <property type="match status" value="1"/>
</dbReference>
<dbReference type="PANTHER" id="PTHR43569">
    <property type="entry name" value="AMIDOHYDROLASE"/>
    <property type="match status" value="1"/>
</dbReference>
<dbReference type="PANTHER" id="PTHR43569:SF2">
    <property type="entry name" value="AMIDOHYDROLASE-RELATED DOMAIN-CONTAINING PROTEIN"/>
    <property type="match status" value="1"/>
</dbReference>
<name>A0ABP8FMA9_9SPHI</name>
<dbReference type="RefSeq" id="WP_345208968.1">
    <property type="nucleotide sequence ID" value="NZ_BAABFT010000001.1"/>
</dbReference>
<dbReference type="InterPro" id="IPR032466">
    <property type="entry name" value="Metal_Hydrolase"/>
</dbReference>